<keyword evidence="2" id="KW-1185">Reference proteome</keyword>
<protein>
    <submittedName>
        <fullName evidence="1">Uncharacterized protein</fullName>
    </submittedName>
</protein>
<sequence length="1201" mass="132330">MSTSTLYPKITQHVAEVVKNLKDPKHASDRPHEDLILEPIPLVGSVKLHGTHADILVYNGGEIVLQSKNVPNITVANDNLGFAAAMADKTTAIREIRDRYLARWNILHSDISLDLQHPVLIAGEWIGANIQKDVAISQLLRRFVIISVNINGSWIQDTQYPDIEAPASSIYNISRGGTFTATLYPHDVARTLSETEPVAEAIASSCPFAASFGVYGEGEGVVWKPAPPHLNSDPAQWFKTKGGRFKPTFAPAPKTLSRDVQEKRDAADELAALWSTEERMQQGWAFLAEVGVKRDMKGLARFLKWVQSDVLIEEKGYIEDNDVDEGMLRIGVAKIAKLCFSQLDSEKQERLPFTSGNRRTFSLLPRPTLHKLLSQTTKMSPAKRMATPPPSNMPKRRRLPTITDINPTANLTARNTLDSPLLRLPAELRNLIWTFAFGDQIILVRGSRSSYDAENHLVDFRSLDAFSSFRHATLKVAESSFTPKLVCRQFWAETSQVFLSSCTFRVDHAHDFRKLALSKQPVVPKIRRLMICLGSRTHNFPMYWHDVFTSSLVGRFTSLEGVTFTGEVCWGPKRGGLDVMNGSHWKMRHLPNTIRSFQQHKLRENLTLVDFKALKYPREFAWDAAQLNEAIPTAPLKPVAKMPPATQPPKAILFDIGGVVVISPFQAILDYEIANKIPIGYINYAIQKGPHDTGAWQLIERGEVELNDDWFASFKAQLSRSEIWREYLAKLTQSQSLGGAGGAAIEGGHPTHVPEIDAKRLFWRMMKISREPDPYMYPALRRLKASGKFVLGAFSNNVTFPTGILDDEGVLFTKELQHRPHPNPHANDPTDMTTNFDIFLGSAAVGVRKPDPEAYKLATREMSKISEQKGKGKISEGDVLFLDDIGINLKFAKKTGLRTIKVNLGQTKDAVKELEEATGLKLLDEKARLEHLPASPQLRSVRVSITVAWKSTAPTTIMLLVIFSLLIAAAQAQNSTAASVTQIAVYPPFPIRDGTNMQHTQRAYDVSLITAISSTTLVYAISCSPWTTMTRFNDVCGTSYVPEVITVTESPDEWHWSAQGKSLVCSNLREKTKTCTSVSNNYGSYIAPGTQSDFLAGFLEYYTTMTPVAVNLTAGFENVPATVLASLEDDATGIVTIQTGSPTDDAARSTTESAPVLTASTGGSAPTETASTGAAPKAIGVVRHELLFGAAGALGVGVFGL</sequence>
<dbReference type="EMBL" id="JAPHNI010000001">
    <property type="protein sequence ID" value="KAJ8119131.1"/>
    <property type="molecule type" value="Genomic_DNA"/>
</dbReference>
<comment type="caution">
    <text evidence="1">The sequence shown here is derived from an EMBL/GenBank/DDBJ whole genome shotgun (WGS) entry which is preliminary data.</text>
</comment>
<reference evidence="1" key="1">
    <citation type="submission" date="2022-11" db="EMBL/GenBank/DDBJ databases">
        <title>Genome Sequence of Boeremia exigua.</title>
        <authorList>
            <person name="Buettner E."/>
        </authorList>
    </citation>
    <scope>NUCLEOTIDE SEQUENCE</scope>
    <source>
        <strain evidence="1">CU02</strain>
    </source>
</reference>
<proteinExistence type="predicted"/>
<evidence type="ECO:0000313" key="1">
    <source>
        <dbReference type="EMBL" id="KAJ8119131.1"/>
    </source>
</evidence>
<accession>A0ACC2IV85</accession>
<name>A0ACC2IV85_9PLEO</name>
<evidence type="ECO:0000313" key="2">
    <source>
        <dbReference type="Proteomes" id="UP001153331"/>
    </source>
</evidence>
<gene>
    <name evidence="1" type="ORF">OPT61_g16</name>
</gene>
<dbReference type="Proteomes" id="UP001153331">
    <property type="component" value="Unassembled WGS sequence"/>
</dbReference>
<organism evidence="1 2">
    <name type="scientific">Boeremia exigua</name>
    <dbReference type="NCBI Taxonomy" id="749465"/>
    <lineage>
        <taxon>Eukaryota</taxon>
        <taxon>Fungi</taxon>
        <taxon>Dikarya</taxon>
        <taxon>Ascomycota</taxon>
        <taxon>Pezizomycotina</taxon>
        <taxon>Dothideomycetes</taxon>
        <taxon>Pleosporomycetidae</taxon>
        <taxon>Pleosporales</taxon>
        <taxon>Pleosporineae</taxon>
        <taxon>Didymellaceae</taxon>
        <taxon>Boeremia</taxon>
    </lineage>
</organism>